<protein>
    <submittedName>
        <fullName evidence="3">Lysophospholipase L1-like esterase</fullName>
    </submittedName>
</protein>
<dbReference type="AlphaFoldDB" id="A0A841H439"/>
<dbReference type="InterPro" id="IPR036514">
    <property type="entry name" value="SGNH_hydro_sf"/>
</dbReference>
<dbReference type="InterPro" id="IPR053140">
    <property type="entry name" value="GDSL_Rv0518-like"/>
</dbReference>
<reference evidence="3 4" key="1">
    <citation type="submission" date="2020-08" db="EMBL/GenBank/DDBJ databases">
        <title>Genomic Encyclopedia of Type Strains, Phase IV (KMG-IV): sequencing the most valuable type-strain genomes for metagenomic binning, comparative biology and taxonomic classification.</title>
        <authorList>
            <person name="Goeker M."/>
        </authorList>
    </citation>
    <scope>NUCLEOTIDE SEQUENCE [LARGE SCALE GENOMIC DNA]</scope>
    <source>
        <strain evidence="3 4">DSM 29007</strain>
    </source>
</reference>
<proteinExistence type="predicted"/>
<dbReference type="SUPFAM" id="SSF52266">
    <property type="entry name" value="SGNH hydrolase"/>
    <property type="match status" value="1"/>
</dbReference>
<dbReference type="InterPro" id="IPR013830">
    <property type="entry name" value="SGNH_hydro"/>
</dbReference>
<feature type="signal peptide" evidence="1">
    <location>
        <begin position="1"/>
        <end position="18"/>
    </location>
</feature>
<dbReference type="Gene3D" id="3.40.50.1110">
    <property type="entry name" value="SGNH hydrolase"/>
    <property type="match status" value="1"/>
</dbReference>
<feature type="domain" description="SGNH hydrolase-type esterase" evidence="2">
    <location>
        <begin position="200"/>
        <end position="388"/>
    </location>
</feature>
<evidence type="ECO:0000313" key="3">
    <source>
        <dbReference type="EMBL" id="MBB6072666.1"/>
    </source>
</evidence>
<sequence length="401" mass="42238">MVAGLLLACGACATAAPAPVVDNTRWVGTWSTSQQLTEPANLPPAPGLPGNTLRQIVHVSTGGNVVRVRFSNLFGDGPMTITAARIAAARWADTVVAETARPLSFGGQPSITIAAGEEVMSDRLAFPLTPLQNVAVTMRFGAFPAAVTGHPGSRTTSYLAAGDHVSAATLDGAARTDHWYALAGIDVVDDDRAGGAVVTLGNSITDGRGSGTNRQNRWPDELSRRLRDDARTADVAVLNAGIGGNCVLRDCLGPAAVARFERDVLRQPGVRWMIVLEGINDIGQAQGAEGAQGVARGLIAAYGQMIDRAHAQGIRVYAATLLPFGGSFYDSPEREAARQAVNAWIRTGGRFDAVIDLDAAMRDPANPSRLQEIADTGDHLHPNEEGHRMIGEAIDLALFIR</sequence>
<evidence type="ECO:0000313" key="4">
    <source>
        <dbReference type="Proteomes" id="UP000582837"/>
    </source>
</evidence>
<dbReference type="RefSeq" id="WP_170038885.1">
    <property type="nucleotide sequence ID" value="NZ_JABDTL010000002.1"/>
</dbReference>
<name>A0A841H439_9BACT</name>
<feature type="chain" id="PRO_5032720386" evidence="1">
    <location>
        <begin position="19"/>
        <end position="401"/>
    </location>
</feature>
<dbReference type="GO" id="GO:0016788">
    <property type="term" value="F:hydrolase activity, acting on ester bonds"/>
    <property type="evidence" value="ECO:0007669"/>
    <property type="project" value="UniProtKB-ARBA"/>
</dbReference>
<dbReference type="PANTHER" id="PTHR43784">
    <property type="entry name" value="GDSL-LIKE LIPASE/ACYLHYDROLASE, PUTATIVE (AFU_ORTHOLOGUE AFUA_2G00820)-RELATED"/>
    <property type="match status" value="1"/>
</dbReference>
<dbReference type="CDD" id="cd01830">
    <property type="entry name" value="XynE_like"/>
    <property type="match status" value="1"/>
</dbReference>
<keyword evidence="1" id="KW-0732">Signal</keyword>
<organism evidence="3 4">
    <name type="scientific">Longimicrobium terrae</name>
    <dbReference type="NCBI Taxonomy" id="1639882"/>
    <lineage>
        <taxon>Bacteria</taxon>
        <taxon>Pseudomonadati</taxon>
        <taxon>Gemmatimonadota</taxon>
        <taxon>Longimicrobiia</taxon>
        <taxon>Longimicrobiales</taxon>
        <taxon>Longimicrobiaceae</taxon>
        <taxon>Longimicrobium</taxon>
    </lineage>
</organism>
<comment type="caution">
    <text evidence="3">The sequence shown here is derived from an EMBL/GenBank/DDBJ whole genome shotgun (WGS) entry which is preliminary data.</text>
</comment>
<dbReference type="EMBL" id="JACHIA010000017">
    <property type="protein sequence ID" value="MBB6072666.1"/>
    <property type="molecule type" value="Genomic_DNA"/>
</dbReference>
<evidence type="ECO:0000256" key="1">
    <source>
        <dbReference type="SAM" id="SignalP"/>
    </source>
</evidence>
<dbReference type="Pfam" id="PF13472">
    <property type="entry name" value="Lipase_GDSL_2"/>
    <property type="match status" value="1"/>
</dbReference>
<dbReference type="PANTHER" id="PTHR43784:SF2">
    <property type="entry name" value="GDSL-LIKE LIPASE_ACYLHYDROLASE, PUTATIVE (AFU_ORTHOLOGUE AFUA_2G00820)-RELATED"/>
    <property type="match status" value="1"/>
</dbReference>
<keyword evidence="4" id="KW-1185">Reference proteome</keyword>
<accession>A0A841H439</accession>
<dbReference type="Proteomes" id="UP000582837">
    <property type="component" value="Unassembled WGS sequence"/>
</dbReference>
<evidence type="ECO:0000259" key="2">
    <source>
        <dbReference type="Pfam" id="PF13472"/>
    </source>
</evidence>
<gene>
    <name evidence="3" type="ORF">HNQ61_004329</name>
</gene>